<dbReference type="SUPFAM" id="SSF54211">
    <property type="entry name" value="Ribosomal protein S5 domain 2-like"/>
    <property type="match status" value="1"/>
</dbReference>
<dbReference type="Proteomes" id="UP000776983">
    <property type="component" value="Unassembled WGS sequence"/>
</dbReference>
<keyword evidence="10" id="KW-1185">Reference proteome</keyword>
<dbReference type="InterPro" id="IPR000100">
    <property type="entry name" value="RNase_P"/>
</dbReference>
<dbReference type="NCBIfam" id="TIGR00188">
    <property type="entry name" value="rnpA"/>
    <property type="match status" value="1"/>
</dbReference>
<evidence type="ECO:0000256" key="4">
    <source>
        <dbReference type="ARBA" id="ARBA00022759"/>
    </source>
</evidence>
<evidence type="ECO:0000256" key="5">
    <source>
        <dbReference type="ARBA" id="ARBA00022801"/>
    </source>
</evidence>
<keyword evidence="6 7" id="KW-0694">RNA-binding</keyword>
<keyword evidence="2 7" id="KW-0819">tRNA processing</keyword>
<evidence type="ECO:0000256" key="6">
    <source>
        <dbReference type="ARBA" id="ARBA00022884"/>
    </source>
</evidence>
<dbReference type="InterPro" id="IPR020539">
    <property type="entry name" value="RNase_P_CS"/>
</dbReference>
<dbReference type="PANTHER" id="PTHR33992">
    <property type="entry name" value="RIBONUCLEASE P PROTEIN COMPONENT"/>
    <property type="match status" value="1"/>
</dbReference>
<organism evidence="9 10">
    <name type="scientific">Mesopusillimonas faecipullorum</name>
    <dbReference type="NCBI Taxonomy" id="2755040"/>
    <lineage>
        <taxon>Bacteria</taxon>
        <taxon>Pseudomonadati</taxon>
        <taxon>Pseudomonadota</taxon>
        <taxon>Betaproteobacteria</taxon>
        <taxon>Burkholderiales</taxon>
        <taxon>Alcaligenaceae</taxon>
        <taxon>Mesopusillimonas</taxon>
    </lineage>
</organism>
<evidence type="ECO:0000256" key="2">
    <source>
        <dbReference type="ARBA" id="ARBA00022694"/>
    </source>
</evidence>
<comment type="caution">
    <text evidence="9">The sequence shown here is derived from an EMBL/GenBank/DDBJ whole genome shotgun (WGS) entry which is preliminary data.</text>
</comment>
<dbReference type="PANTHER" id="PTHR33992:SF1">
    <property type="entry name" value="RIBONUCLEASE P PROTEIN COMPONENT"/>
    <property type="match status" value="1"/>
</dbReference>
<gene>
    <name evidence="7 9" type="primary">rnpA</name>
    <name evidence="9" type="ORF">H0484_13480</name>
</gene>
<evidence type="ECO:0000256" key="1">
    <source>
        <dbReference type="ARBA" id="ARBA00002663"/>
    </source>
</evidence>
<dbReference type="EC" id="3.1.26.5" evidence="7 8"/>
<evidence type="ECO:0000313" key="9">
    <source>
        <dbReference type="EMBL" id="MCB5364762.1"/>
    </source>
</evidence>
<dbReference type="GO" id="GO:0004526">
    <property type="term" value="F:ribonuclease P activity"/>
    <property type="evidence" value="ECO:0007669"/>
    <property type="project" value="UniProtKB-EC"/>
</dbReference>
<comment type="function">
    <text evidence="1 7">RNaseP catalyzes the removal of the 5'-leader sequence from pre-tRNA to produce the mature 5'-terminus. It can also cleave other RNA substrates such as 4.5S RNA. The protein component plays an auxiliary but essential role in vivo by binding to the 5'-leader sequence and broadening the substrate specificity of the ribozyme.</text>
</comment>
<evidence type="ECO:0000256" key="3">
    <source>
        <dbReference type="ARBA" id="ARBA00022722"/>
    </source>
</evidence>
<dbReference type="InterPro" id="IPR020568">
    <property type="entry name" value="Ribosomal_Su5_D2-typ_SF"/>
</dbReference>
<protein>
    <recommendedName>
        <fullName evidence="7 8">Ribonuclease P protein component</fullName>
        <shortName evidence="7">RNase P protein</shortName>
        <shortName evidence="7">RNaseP protein</shortName>
        <ecNumber evidence="7 8">3.1.26.5</ecNumber>
    </recommendedName>
    <alternativeName>
        <fullName evidence="7">Protein C5</fullName>
    </alternativeName>
</protein>
<dbReference type="InterPro" id="IPR014721">
    <property type="entry name" value="Ribsml_uS5_D2-typ_fold_subgr"/>
</dbReference>
<dbReference type="Pfam" id="PF00825">
    <property type="entry name" value="Ribonuclease_P"/>
    <property type="match status" value="1"/>
</dbReference>
<comment type="similarity">
    <text evidence="7">Belongs to the RnpA family.</text>
</comment>
<dbReference type="PROSITE" id="PS00648">
    <property type="entry name" value="RIBONUCLEASE_P"/>
    <property type="match status" value="1"/>
</dbReference>
<evidence type="ECO:0000256" key="7">
    <source>
        <dbReference type="HAMAP-Rule" id="MF_00227"/>
    </source>
</evidence>
<sequence>MTTHATLPSAARLHRPSEYAAALKGRRVARGALFVLNVPRTNVPESSARLGMIVAKRLARRAVTRNTIKRVLREAFRAQRHALPQHDFVFRLVAPIPASSLTQLKKLVRAEADVLLTRALKC</sequence>
<dbReference type="EMBL" id="JACDXW010000008">
    <property type="protein sequence ID" value="MCB5364762.1"/>
    <property type="molecule type" value="Genomic_DNA"/>
</dbReference>
<reference evidence="9 10" key="1">
    <citation type="submission" date="2020-07" db="EMBL/GenBank/DDBJ databases">
        <title>Pusillimonas sp. nov., isolated from poultry manure in Taiwan.</title>
        <authorList>
            <person name="Lin S.-Y."/>
            <person name="Tang Y.-S."/>
            <person name="Young C.-C."/>
        </authorList>
    </citation>
    <scope>NUCLEOTIDE SEQUENCE [LARGE SCALE GENOMIC DNA]</scope>
    <source>
        <strain evidence="9 10">CC-YST705</strain>
    </source>
</reference>
<keyword evidence="5 7" id="KW-0378">Hydrolase</keyword>
<name>A0ABS8CFD1_9BURK</name>
<keyword evidence="3 7" id="KW-0540">Nuclease</keyword>
<proteinExistence type="inferred from homology"/>
<accession>A0ABS8CFD1</accession>
<dbReference type="HAMAP" id="MF_00227">
    <property type="entry name" value="RNase_P"/>
    <property type="match status" value="1"/>
</dbReference>
<comment type="subunit">
    <text evidence="7">Consists of a catalytic RNA component (M1 or rnpB) and a protein subunit.</text>
</comment>
<keyword evidence="4 7" id="KW-0255">Endonuclease</keyword>
<dbReference type="Gene3D" id="3.30.230.10">
    <property type="match status" value="1"/>
</dbReference>
<evidence type="ECO:0000256" key="8">
    <source>
        <dbReference type="NCBIfam" id="TIGR00188"/>
    </source>
</evidence>
<comment type="catalytic activity">
    <reaction evidence="7">
        <text>Endonucleolytic cleavage of RNA, removing 5'-extranucleotides from tRNA precursor.</text>
        <dbReference type="EC" id="3.1.26.5"/>
    </reaction>
</comment>
<evidence type="ECO:0000313" key="10">
    <source>
        <dbReference type="Proteomes" id="UP000776983"/>
    </source>
</evidence>